<protein>
    <submittedName>
        <fullName evidence="1">Uncharacterized protein</fullName>
    </submittedName>
</protein>
<sequence>MFKPREFYDPVEIMLGVMPAFERQTPVFTNFEQRVALMMTESAQSKNVLTIQQAHQLVWQDISEELLQVSSGR</sequence>
<keyword evidence="2" id="KW-1185">Reference proteome</keyword>
<dbReference type="InParanoid" id="D6TUB4"/>
<organism evidence="1 2">
    <name type="scientific">Ktedonobacter racemifer DSM 44963</name>
    <dbReference type="NCBI Taxonomy" id="485913"/>
    <lineage>
        <taxon>Bacteria</taxon>
        <taxon>Bacillati</taxon>
        <taxon>Chloroflexota</taxon>
        <taxon>Ktedonobacteria</taxon>
        <taxon>Ktedonobacterales</taxon>
        <taxon>Ktedonobacteraceae</taxon>
        <taxon>Ktedonobacter</taxon>
    </lineage>
</organism>
<dbReference type="Proteomes" id="UP000004508">
    <property type="component" value="Unassembled WGS sequence"/>
</dbReference>
<name>D6TUB4_KTERA</name>
<evidence type="ECO:0000313" key="2">
    <source>
        <dbReference type="Proteomes" id="UP000004508"/>
    </source>
</evidence>
<gene>
    <name evidence="1" type="ORF">Krac_6386</name>
</gene>
<dbReference type="EMBL" id="ADVG01000003">
    <property type="protein sequence ID" value="EFH85211.1"/>
    <property type="molecule type" value="Genomic_DNA"/>
</dbReference>
<evidence type="ECO:0000313" key="1">
    <source>
        <dbReference type="EMBL" id="EFH85211.1"/>
    </source>
</evidence>
<comment type="caution">
    <text evidence="1">The sequence shown here is derived from an EMBL/GenBank/DDBJ whole genome shotgun (WGS) entry which is preliminary data.</text>
</comment>
<accession>D6TUB4</accession>
<proteinExistence type="predicted"/>
<dbReference type="AlphaFoldDB" id="D6TUB4"/>
<reference evidence="1 2" key="1">
    <citation type="journal article" date="2011" name="Stand. Genomic Sci.">
        <title>Non-contiguous finished genome sequence and contextual data of the filamentous soil bacterium Ktedonobacter racemifer type strain (SOSP1-21).</title>
        <authorList>
            <person name="Chang Y.J."/>
            <person name="Land M."/>
            <person name="Hauser L."/>
            <person name="Chertkov O."/>
            <person name="Del Rio T.G."/>
            <person name="Nolan M."/>
            <person name="Copeland A."/>
            <person name="Tice H."/>
            <person name="Cheng J.F."/>
            <person name="Lucas S."/>
            <person name="Han C."/>
            <person name="Goodwin L."/>
            <person name="Pitluck S."/>
            <person name="Ivanova N."/>
            <person name="Ovchinikova G."/>
            <person name="Pati A."/>
            <person name="Chen A."/>
            <person name="Palaniappan K."/>
            <person name="Mavromatis K."/>
            <person name="Liolios K."/>
            <person name="Brettin T."/>
            <person name="Fiebig A."/>
            <person name="Rohde M."/>
            <person name="Abt B."/>
            <person name="Goker M."/>
            <person name="Detter J.C."/>
            <person name="Woyke T."/>
            <person name="Bristow J."/>
            <person name="Eisen J.A."/>
            <person name="Markowitz V."/>
            <person name="Hugenholtz P."/>
            <person name="Kyrpides N.C."/>
            <person name="Klenk H.P."/>
            <person name="Lapidus A."/>
        </authorList>
    </citation>
    <scope>NUCLEOTIDE SEQUENCE [LARGE SCALE GENOMIC DNA]</scope>
    <source>
        <strain evidence="2">DSM 44963</strain>
    </source>
</reference>